<dbReference type="Proteomes" id="UP000000788">
    <property type="component" value="Chromosome"/>
</dbReference>
<dbReference type="HOGENOM" id="CLU_199779_0_0_3"/>
<evidence type="ECO:0000313" key="3">
    <source>
        <dbReference type="Proteomes" id="UP000000788"/>
    </source>
</evidence>
<dbReference type="KEGG" id="pmj:P9211_12011"/>
<evidence type="ECO:0000313" key="2">
    <source>
        <dbReference type="EMBL" id="ABX09132.1"/>
    </source>
</evidence>
<keyword evidence="1" id="KW-0812">Transmembrane</keyword>
<organism evidence="2 3">
    <name type="scientific">Prochlorococcus marinus (strain MIT 9211)</name>
    <dbReference type="NCBI Taxonomy" id="93059"/>
    <lineage>
        <taxon>Bacteria</taxon>
        <taxon>Bacillati</taxon>
        <taxon>Cyanobacteriota</taxon>
        <taxon>Cyanophyceae</taxon>
        <taxon>Synechococcales</taxon>
        <taxon>Prochlorococcaceae</taxon>
        <taxon>Prochlorococcus</taxon>
    </lineage>
</organism>
<dbReference type="STRING" id="93059.P9211_12011"/>
<keyword evidence="1" id="KW-0472">Membrane</keyword>
<accession>A9BBC0</accession>
<dbReference type="RefSeq" id="WP_012195753.1">
    <property type="nucleotide sequence ID" value="NC_009976.1"/>
</dbReference>
<name>A9BBC0_PROM4</name>
<keyword evidence="3" id="KW-1185">Reference proteome</keyword>
<keyword evidence="1" id="KW-1133">Transmembrane helix</keyword>
<proteinExistence type="predicted"/>
<evidence type="ECO:0000256" key="1">
    <source>
        <dbReference type="SAM" id="Phobius"/>
    </source>
</evidence>
<dbReference type="AlphaFoldDB" id="A9BBC0"/>
<protein>
    <submittedName>
        <fullName evidence="2">Uncharacterized protein</fullName>
    </submittedName>
</protein>
<feature type="transmembrane region" description="Helical" evidence="1">
    <location>
        <begin position="23"/>
        <end position="43"/>
    </location>
</feature>
<dbReference type="EMBL" id="CP000878">
    <property type="protein sequence ID" value="ABX09132.1"/>
    <property type="molecule type" value="Genomic_DNA"/>
</dbReference>
<gene>
    <name evidence="2" type="ordered locus">P9211_12011</name>
</gene>
<reference evidence="2 3" key="1">
    <citation type="journal article" date="2007" name="PLoS Genet.">
        <title>Patterns and implications of gene gain and loss in the evolution of Prochlorococcus.</title>
        <authorList>
            <person name="Kettler G.C."/>
            <person name="Martiny A.C."/>
            <person name="Huang K."/>
            <person name="Zucker J."/>
            <person name="Coleman M.L."/>
            <person name="Rodrigue S."/>
            <person name="Chen F."/>
            <person name="Lapidus A."/>
            <person name="Ferriera S."/>
            <person name="Johnson J."/>
            <person name="Steglich C."/>
            <person name="Church G.M."/>
            <person name="Richardson P."/>
            <person name="Chisholm S.W."/>
        </authorList>
    </citation>
    <scope>NUCLEOTIDE SEQUENCE [LARGE SCALE GENOMIC DNA]</scope>
    <source>
        <strain evidence="3">MIT 9211</strain>
    </source>
</reference>
<sequence>MPYYEIMSGNSLGYEFLAPTEPLGILILSIGILFTGMIFFIFFNASQGSDSLADKKAKELVISEQVKKIARLYPNKKNN</sequence>